<dbReference type="InterPro" id="IPR013378">
    <property type="entry name" value="InlB-like_B-rpt"/>
</dbReference>
<organism evidence="2 3">
    <name type="scientific">Candidatus Xianfuyuplasma coldseepsis</name>
    <dbReference type="NCBI Taxonomy" id="2782163"/>
    <lineage>
        <taxon>Bacteria</taxon>
        <taxon>Bacillati</taxon>
        <taxon>Mycoplasmatota</taxon>
        <taxon>Mollicutes</taxon>
        <taxon>Candidatus Izemoplasmatales</taxon>
        <taxon>Candidatus Izemoplasmataceae</taxon>
        <taxon>Candidatus Xianfuyuplasma</taxon>
    </lineage>
</organism>
<accession>A0A7L7KSD3</accession>
<evidence type="ECO:0000256" key="1">
    <source>
        <dbReference type="SAM" id="SignalP"/>
    </source>
</evidence>
<dbReference type="KEGG" id="xcl:G4Z02_05230"/>
<gene>
    <name evidence="2" type="ORF">G4Z02_05230</name>
</gene>
<proteinExistence type="predicted"/>
<sequence>MMKWMKVLIMVVAVLLLQACDKEVVCEDNTYYKEGDRCIRKALNTVDFVVPEGMDEIESVDLYEGFFLNLPEVDVDFEYGWFTNDSYTTPFDANKGVIRDMTLYLHMEGSYTYNFYVGTEDEEDNLVMSLPYYSLPSDDEVYDVDIEGYDFVGWYTDPERTIEYTGNTDLFDENFELNLYGLFEISTFTVTFVVPEVMYDLDPIEVQYQDSFNKPILDIERNHTWYTDDTYETVYNFNTPVTKDTSIYLVLEDVEFYIAYHYGSSILEYQQFEEIEDITSHPEPERSGLVFVGWYMDNALTIPLEEGELVKDELHPVIHLYALFQIKQFRITYMINDEIFAYRDYYQNDVINPYLPSTTYQFDGWYNDAELTQRFTDIMMPGEDITVYGTMDYEVTDFDSLTELKANVAGTEVVRVEGTVIAYAQNMIYVSDGTTVMSVPIYDRMFYDFPKGMTISLIGQVQIWNGTLDMHQVLSALEVGMNDEFEWPVVESSVAELLPVHIDTIVASRYYITGILQKHDNELSLFDGEYVIKFYHPMDATARSILSQYVDQTVTLNLYYFDLQIFDGELINAIFGFDGTADDITVHDMSEQTYTVDFVVPDTMDPIDPMIVTHGEYINLPVIDTESRYGWFINDSLITAFDDSFPIVGDLTLYYSVLPDPIQITYVLDGQVTQVIEYFPGEDLDLYEPTLSYMEELDGWYTDVEMTTPYTGTFVPYDSLTLYGQITLPTPKAHFTSIQGFRSSIYNYSDYISFEGIVVYNDIELMFVTDGDVNVLVTSNTLDAFTVEAGDRVIVYGNMLVNYSHTEFHTYGVDVVSSDNAIPLQPIEMTFEEFIAADTSRLEMQLFSITDTIIGGEYPRFLSDDSLHVMIFHAYSAQAQAISAQMSELNGQIVTVTLIFLGDYGREIVNYDAIPIAIGDVIEPEIIEVTYIVDDEIVHVDEFYVDEYMNLYEPPNALDMFDGWYTDATLETPYEEVYAPDEDITLYGTNDLPEPVVYFTSIQDYFDSEYTEEDYVSIELIVTLIDRYNVIATDGVDQLVIQKSPLDYDDVVVGDKIEVHGTINGSELPFAYMFTYYYEILSNDNPNPLVSADVTYTEFVDETNGYTTQYLQYFTITDVIHAADENNYRPYFGNTDEFGSVMRLHVPSGEDDTLIHTLNALDGQYVTIEVLYVSFYNYTGTPEYTAIIVSDEITITPDMTTITYVINGEVVKEMKDVPGNLFTAYTPWVSEASTFDGWYTDEALTERYYGLNVPEDDITLYGSLDDPEPIAGFSSLDDFNLSGLTDEDFVTFEGIVTVSSDGIVFISDGTNHISVTMQTEDNLLEQGAQVVLYGYVNVYENHTIITALFYDILSYDNDIPITPTVTSLDDFIALGYEGTEMFYEVYTITGTIHASDDMVPDPHFGSIEDGYVMRITAGEFEEVLDALDGNTVTVTIIYTGRNQADIDYYYAILWSIDAVVWN</sequence>
<evidence type="ECO:0000313" key="2">
    <source>
        <dbReference type="EMBL" id="QMS85172.1"/>
    </source>
</evidence>
<feature type="signal peptide" evidence="1">
    <location>
        <begin position="1"/>
        <end position="19"/>
    </location>
</feature>
<reference evidence="2 3" key="1">
    <citation type="submission" date="2020-02" db="EMBL/GenBank/DDBJ databases">
        <authorList>
            <person name="Zheng R.K."/>
            <person name="Sun C.M."/>
        </authorList>
    </citation>
    <scope>NUCLEOTIDE SEQUENCE [LARGE SCALE GENOMIC DNA]</scope>
    <source>
        <strain evidence="3">zrk13</strain>
    </source>
</reference>
<dbReference type="Pfam" id="PF09479">
    <property type="entry name" value="Flg_new"/>
    <property type="match status" value="5"/>
</dbReference>
<evidence type="ECO:0000313" key="3">
    <source>
        <dbReference type="Proteomes" id="UP000514720"/>
    </source>
</evidence>
<name>A0A7L7KSD3_9MOLU</name>
<protein>
    <submittedName>
        <fullName evidence="2">InlB B-repeat-containing protein</fullName>
    </submittedName>
</protein>
<dbReference type="Proteomes" id="UP000514720">
    <property type="component" value="Chromosome"/>
</dbReference>
<dbReference type="EMBL" id="CP048914">
    <property type="protein sequence ID" value="QMS85172.1"/>
    <property type="molecule type" value="Genomic_DNA"/>
</dbReference>
<dbReference type="RefSeq" id="WP_258876948.1">
    <property type="nucleotide sequence ID" value="NZ_CP048914.1"/>
</dbReference>
<feature type="chain" id="PRO_5036495959" evidence="1">
    <location>
        <begin position="20"/>
        <end position="1462"/>
    </location>
</feature>
<dbReference type="PROSITE" id="PS51257">
    <property type="entry name" value="PROKAR_LIPOPROTEIN"/>
    <property type="match status" value="1"/>
</dbReference>
<keyword evidence="1" id="KW-0732">Signal</keyword>
<keyword evidence="3" id="KW-1185">Reference proteome</keyword>